<dbReference type="Gene3D" id="1.20.140.10">
    <property type="entry name" value="Butyryl-CoA Dehydrogenase, subunit A, domain 3"/>
    <property type="match status" value="1"/>
</dbReference>
<dbReference type="InterPro" id="IPR052161">
    <property type="entry name" value="Mycobact_Acyl-CoA_DH"/>
</dbReference>
<evidence type="ECO:0000313" key="10">
    <source>
        <dbReference type="EMBL" id="SCG39789.1"/>
    </source>
</evidence>
<evidence type="ECO:0000256" key="1">
    <source>
        <dbReference type="ARBA" id="ARBA00001974"/>
    </source>
</evidence>
<dbReference type="GO" id="GO:0050660">
    <property type="term" value="F:flavin adenine dinucleotide binding"/>
    <property type="evidence" value="ECO:0007669"/>
    <property type="project" value="InterPro"/>
</dbReference>
<keyword evidence="5 6" id="KW-0560">Oxidoreductase</keyword>
<feature type="domain" description="Acyl-CoA oxidase/dehydrogenase middle" evidence="8">
    <location>
        <begin position="131"/>
        <end position="224"/>
    </location>
</feature>
<keyword evidence="11" id="KW-1185">Reference proteome</keyword>
<dbReference type="STRING" id="745366.GA0070213_102146"/>
<dbReference type="Gene3D" id="2.40.110.10">
    <property type="entry name" value="Butyryl-CoA Dehydrogenase, subunit A, domain 2"/>
    <property type="match status" value="1"/>
</dbReference>
<sequence>MRRMDLRDSAEEAAFRSGLRDWLTRSVPVTAGADGAPARGRWDDVDAVRSFSAALHEAGYAGLTWPVEYGGRGLSPVHQAIYLEESARAEAGEHIGVIGLGMVGPTVIACGSPAQRAWYLPRILTGEIIFCQGFSEPEAGSDLSAVRTLARRDGDTLVVTGRKVWSSYAHLADHCLLLARTDPGATRHRGLSCLLVDLRTPGVTVRPIRQMTGEAEFAEIEFDEARVPLDAVVGDVGDGWRVAMTTLAHERGTFGFTLTARLEVAFRRLVATARARGRDTDPLVRDQIAARYVELEGLRWTNRRALAELRRTGTPGPETSVVKLRWSQAHQRLTALGVRLTAGGRPDGWDRYWRREMLRSRANTIEGGTSEVLRNVIAERVLGLPRSY</sequence>
<evidence type="ECO:0000256" key="3">
    <source>
        <dbReference type="ARBA" id="ARBA00022630"/>
    </source>
</evidence>
<dbReference type="Pfam" id="PF02771">
    <property type="entry name" value="Acyl-CoA_dh_N"/>
    <property type="match status" value="1"/>
</dbReference>
<name>A0A1C5H130_9ACTN</name>
<keyword evidence="3 6" id="KW-0285">Flavoprotein</keyword>
<feature type="domain" description="Acyl-CoA dehydrogenase/oxidase C-terminal" evidence="7">
    <location>
        <begin position="237"/>
        <end position="382"/>
    </location>
</feature>
<dbReference type="EMBL" id="FMDM01000002">
    <property type="protein sequence ID" value="SCG39789.1"/>
    <property type="molecule type" value="Genomic_DNA"/>
</dbReference>
<organism evidence="10 11">
    <name type="scientific">Micromonospora humi</name>
    <dbReference type="NCBI Taxonomy" id="745366"/>
    <lineage>
        <taxon>Bacteria</taxon>
        <taxon>Bacillati</taxon>
        <taxon>Actinomycetota</taxon>
        <taxon>Actinomycetes</taxon>
        <taxon>Micromonosporales</taxon>
        <taxon>Micromonosporaceae</taxon>
        <taxon>Micromonospora</taxon>
    </lineage>
</organism>
<dbReference type="InterPro" id="IPR009100">
    <property type="entry name" value="AcylCoA_DH/oxidase_NM_dom_sf"/>
</dbReference>
<dbReference type="Pfam" id="PF00441">
    <property type="entry name" value="Acyl-CoA_dh_1"/>
    <property type="match status" value="1"/>
</dbReference>
<dbReference type="Proteomes" id="UP000199360">
    <property type="component" value="Unassembled WGS sequence"/>
</dbReference>
<evidence type="ECO:0000313" key="11">
    <source>
        <dbReference type="Proteomes" id="UP000199360"/>
    </source>
</evidence>
<comment type="cofactor">
    <cofactor evidence="1 6">
        <name>FAD</name>
        <dbReference type="ChEBI" id="CHEBI:57692"/>
    </cofactor>
</comment>
<keyword evidence="4 6" id="KW-0274">FAD</keyword>
<dbReference type="GO" id="GO:0005886">
    <property type="term" value="C:plasma membrane"/>
    <property type="evidence" value="ECO:0007669"/>
    <property type="project" value="TreeGrafter"/>
</dbReference>
<dbReference type="InterPro" id="IPR037069">
    <property type="entry name" value="AcylCoA_DH/ox_N_sf"/>
</dbReference>
<dbReference type="PANTHER" id="PTHR43292">
    <property type="entry name" value="ACYL-COA DEHYDROGENASE"/>
    <property type="match status" value="1"/>
</dbReference>
<evidence type="ECO:0000256" key="6">
    <source>
        <dbReference type="RuleBase" id="RU362125"/>
    </source>
</evidence>
<dbReference type="GO" id="GO:0016627">
    <property type="term" value="F:oxidoreductase activity, acting on the CH-CH group of donors"/>
    <property type="evidence" value="ECO:0007669"/>
    <property type="project" value="InterPro"/>
</dbReference>
<dbReference type="InterPro" id="IPR009075">
    <property type="entry name" value="AcylCo_DH/oxidase_C"/>
</dbReference>
<proteinExistence type="inferred from homology"/>
<evidence type="ECO:0000256" key="5">
    <source>
        <dbReference type="ARBA" id="ARBA00023002"/>
    </source>
</evidence>
<dbReference type="SUPFAM" id="SSF47203">
    <property type="entry name" value="Acyl-CoA dehydrogenase C-terminal domain-like"/>
    <property type="match status" value="1"/>
</dbReference>
<evidence type="ECO:0000256" key="2">
    <source>
        <dbReference type="ARBA" id="ARBA00009347"/>
    </source>
</evidence>
<dbReference type="InterPro" id="IPR006091">
    <property type="entry name" value="Acyl-CoA_Oxase/DH_mid-dom"/>
</dbReference>
<dbReference type="InterPro" id="IPR046373">
    <property type="entry name" value="Acyl-CoA_Oxase/DH_mid-dom_sf"/>
</dbReference>
<evidence type="ECO:0000259" key="9">
    <source>
        <dbReference type="Pfam" id="PF02771"/>
    </source>
</evidence>
<dbReference type="Gene3D" id="1.10.540.10">
    <property type="entry name" value="Acyl-CoA dehydrogenase/oxidase, N-terminal domain"/>
    <property type="match status" value="1"/>
</dbReference>
<evidence type="ECO:0000259" key="8">
    <source>
        <dbReference type="Pfam" id="PF02770"/>
    </source>
</evidence>
<dbReference type="AlphaFoldDB" id="A0A1C5H130"/>
<dbReference type="Pfam" id="PF02770">
    <property type="entry name" value="Acyl-CoA_dh_M"/>
    <property type="match status" value="1"/>
</dbReference>
<dbReference type="InterPro" id="IPR013786">
    <property type="entry name" value="AcylCoA_DH/ox_N"/>
</dbReference>
<accession>A0A1C5H130</accession>
<protein>
    <submittedName>
        <fullName evidence="10">Acyl-CoA dehydrogenase</fullName>
    </submittedName>
</protein>
<dbReference type="InterPro" id="IPR036250">
    <property type="entry name" value="AcylCo_DH-like_C"/>
</dbReference>
<dbReference type="PANTHER" id="PTHR43292:SF4">
    <property type="entry name" value="ACYL-COA DEHYDROGENASE FADE34"/>
    <property type="match status" value="1"/>
</dbReference>
<evidence type="ECO:0000256" key="4">
    <source>
        <dbReference type="ARBA" id="ARBA00022827"/>
    </source>
</evidence>
<comment type="similarity">
    <text evidence="2 6">Belongs to the acyl-CoA dehydrogenase family.</text>
</comment>
<dbReference type="SUPFAM" id="SSF56645">
    <property type="entry name" value="Acyl-CoA dehydrogenase NM domain-like"/>
    <property type="match status" value="1"/>
</dbReference>
<gene>
    <name evidence="10" type="ORF">GA0070213_102146</name>
</gene>
<feature type="domain" description="Acyl-CoA dehydrogenase/oxidase N-terminal" evidence="9">
    <location>
        <begin position="10"/>
        <end position="127"/>
    </location>
</feature>
<evidence type="ECO:0000259" key="7">
    <source>
        <dbReference type="Pfam" id="PF00441"/>
    </source>
</evidence>
<reference evidence="11" key="1">
    <citation type="submission" date="2016-06" db="EMBL/GenBank/DDBJ databases">
        <authorList>
            <person name="Varghese N."/>
            <person name="Submissions Spin"/>
        </authorList>
    </citation>
    <scope>NUCLEOTIDE SEQUENCE [LARGE SCALE GENOMIC DNA]</scope>
    <source>
        <strain evidence="11">DSM 45647</strain>
    </source>
</reference>